<name>A0ABR3AD36_9AGAR</name>
<evidence type="ECO:0000256" key="2">
    <source>
        <dbReference type="SAM" id="MobiDB-lite"/>
    </source>
</evidence>
<dbReference type="InterPro" id="IPR053710">
    <property type="entry name" value="Arylamine_NAT_domain_sf"/>
</dbReference>
<evidence type="ECO:0008006" key="5">
    <source>
        <dbReference type="Google" id="ProtNLM"/>
    </source>
</evidence>
<reference evidence="3 4" key="1">
    <citation type="submission" date="2024-05" db="EMBL/GenBank/DDBJ databases">
        <title>A draft genome resource for the thread blight pathogen Marasmius tenuissimus strain MS-2.</title>
        <authorList>
            <person name="Yulfo-Soto G.E."/>
            <person name="Baruah I.K."/>
            <person name="Amoako-Attah I."/>
            <person name="Bukari Y."/>
            <person name="Meinhardt L.W."/>
            <person name="Bailey B.A."/>
            <person name="Cohen S.P."/>
        </authorList>
    </citation>
    <scope>NUCLEOTIDE SEQUENCE [LARGE SCALE GENOMIC DNA]</scope>
    <source>
        <strain evidence="3 4">MS-2</strain>
    </source>
</reference>
<dbReference type="SUPFAM" id="SSF54001">
    <property type="entry name" value="Cysteine proteinases"/>
    <property type="match status" value="1"/>
</dbReference>
<dbReference type="EMBL" id="JBBXMP010000004">
    <property type="protein sequence ID" value="KAL0071281.1"/>
    <property type="molecule type" value="Genomic_DNA"/>
</dbReference>
<sequence>MKGLLRDGLWIKKVPSVYTADQVSQWLSRIQYPKAESINPSQFEANLDNLRMLMQHQISRFPFENTPMHYTAEHRMDIGFDYLYQRLVIDGNGSYCLGNNGLFLQMIRGLGYRAYSSAGRINIGPPDAAPSFITFVHMVIFVQPIEGSNTTYFVDAAGGGSCLTQPILLGDGESVMGATPSEKHSLVRTSRQESSLATRPDMPSYDPDLKVEWRLLVTHLKASGESSTRILNAFIEEEYFSEDYQTTNVGVYTREDDIFWLGVVCSKCFFLDEKESEEVERQQTMFEIQGVCTTSTKYLGRLAIEGKTIKRHVGLRTEVVKTMQTELDRLEGLKEWFNIDIHPDAVKHMKGRVPAYE</sequence>
<dbReference type="InterPro" id="IPR001447">
    <property type="entry name" value="Arylamine_N-AcTrfase"/>
</dbReference>
<dbReference type="Proteomes" id="UP001437256">
    <property type="component" value="Unassembled WGS sequence"/>
</dbReference>
<dbReference type="Pfam" id="PF00797">
    <property type="entry name" value="Acetyltransf_2"/>
    <property type="match status" value="1"/>
</dbReference>
<organism evidence="3 4">
    <name type="scientific">Marasmius tenuissimus</name>
    <dbReference type="NCBI Taxonomy" id="585030"/>
    <lineage>
        <taxon>Eukaryota</taxon>
        <taxon>Fungi</taxon>
        <taxon>Dikarya</taxon>
        <taxon>Basidiomycota</taxon>
        <taxon>Agaricomycotina</taxon>
        <taxon>Agaricomycetes</taxon>
        <taxon>Agaricomycetidae</taxon>
        <taxon>Agaricales</taxon>
        <taxon>Marasmiineae</taxon>
        <taxon>Marasmiaceae</taxon>
        <taxon>Marasmius</taxon>
    </lineage>
</organism>
<gene>
    <name evidence="3" type="ORF">AAF712_001847</name>
</gene>
<evidence type="ECO:0000313" key="4">
    <source>
        <dbReference type="Proteomes" id="UP001437256"/>
    </source>
</evidence>
<feature type="region of interest" description="Disordered" evidence="2">
    <location>
        <begin position="178"/>
        <end position="201"/>
    </location>
</feature>
<proteinExistence type="inferred from homology"/>
<accession>A0ABR3AD36</accession>
<dbReference type="InterPro" id="IPR038765">
    <property type="entry name" value="Papain-like_cys_pep_sf"/>
</dbReference>
<dbReference type="PANTHER" id="PTHR11786">
    <property type="entry name" value="N-HYDROXYARYLAMINE O-ACETYLTRANSFERASE"/>
    <property type="match status" value="1"/>
</dbReference>
<comment type="similarity">
    <text evidence="1">Belongs to the arylamine N-acetyltransferase family.</text>
</comment>
<dbReference type="PANTHER" id="PTHR11786:SF0">
    <property type="entry name" value="ARYLAMINE N-ACETYLTRANSFERASE 4-RELATED"/>
    <property type="match status" value="1"/>
</dbReference>
<keyword evidence="4" id="KW-1185">Reference proteome</keyword>
<dbReference type="Gene3D" id="3.30.2140.20">
    <property type="match status" value="1"/>
</dbReference>
<feature type="compositionally biased region" description="Polar residues" evidence="2">
    <location>
        <begin position="187"/>
        <end position="197"/>
    </location>
</feature>
<comment type="caution">
    <text evidence="3">The sequence shown here is derived from an EMBL/GenBank/DDBJ whole genome shotgun (WGS) entry which is preliminary data.</text>
</comment>
<protein>
    <recommendedName>
        <fullName evidence="5">Arylamine N-acetyltransferase</fullName>
    </recommendedName>
</protein>
<evidence type="ECO:0000313" key="3">
    <source>
        <dbReference type="EMBL" id="KAL0071281.1"/>
    </source>
</evidence>
<evidence type="ECO:0000256" key="1">
    <source>
        <dbReference type="ARBA" id="ARBA00006547"/>
    </source>
</evidence>